<dbReference type="Proteomes" id="UP000195402">
    <property type="component" value="Unassembled WGS sequence"/>
</dbReference>
<comment type="caution">
    <text evidence="8">The sequence shown here is derived from an EMBL/GenBank/DDBJ whole genome shotgun (WGS) entry which is preliminary data.</text>
</comment>
<dbReference type="InterPro" id="IPR037185">
    <property type="entry name" value="EmrE-like"/>
</dbReference>
<dbReference type="Pfam" id="PF06027">
    <property type="entry name" value="SLC35F"/>
    <property type="match status" value="1"/>
</dbReference>
<dbReference type="AlphaFoldDB" id="A0A200PTQ4"/>
<proteinExistence type="inferred from homology"/>
<evidence type="ECO:0000256" key="5">
    <source>
        <dbReference type="ARBA" id="ARBA00022989"/>
    </source>
</evidence>
<feature type="transmembrane region" description="Helical" evidence="7">
    <location>
        <begin position="12"/>
        <end position="33"/>
    </location>
</feature>
<keyword evidence="3" id="KW-0813">Transport</keyword>
<keyword evidence="5 7" id="KW-1133">Transmembrane helix</keyword>
<evidence type="ECO:0000256" key="4">
    <source>
        <dbReference type="ARBA" id="ARBA00022692"/>
    </source>
</evidence>
<evidence type="ECO:0000313" key="9">
    <source>
        <dbReference type="Proteomes" id="UP000195402"/>
    </source>
</evidence>
<dbReference type="OrthoDB" id="1436450at2759"/>
<accession>A0A200PTQ4</accession>
<name>A0A200PTQ4_MACCD</name>
<keyword evidence="9" id="KW-1185">Reference proteome</keyword>
<gene>
    <name evidence="8" type="ORF">BVC80_9073g31</name>
</gene>
<dbReference type="STRING" id="56857.A0A200PTQ4"/>
<feature type="transmembrane region" description="Helical" evidence="7">
    <location>
        <begin position="169"/>
        <end position="186"/>
    </location>
</feature>
<dbReference type="InParanoid" id="A0A200PTQ4"/>
<dbReference type="GO" id="GO:0016020">
    <property type="term" value="C:membrane"/>
    <property type="evidence" value="ECO:0007669"/>
    <property type="project" value="UniProtKB-SubCell"/>
</dbReference>
<evidence type="ECO:0000313" key="8">
    <source>
        <dbReference type="EMBL" id="OVA01599.1"/>
    </source>
</evidence>
<dbReference type="PANTHER" id="PTHR23051:SF0">
    <property type="entry name" value="SOLUTE CARRIER FAMILY 35 MEMBER F5"/>
    <property type="match status" value="1"/>
</dbReference>
<reference evidence="8 9" key="1">
    <citation type="journal article" date="2017" name="Mol. Plant">
        <title>The Genome of Medicinal Plant Macleaya cordata Provides New Insights into Benzylisoquinoline Alkaloids Metabolism.</title>
        <authorList>
            <person name="Liu X."/>
            <person name="Liu Y."/>
            <person name="Huang P."/>
            <person name="Ma Y."/>
            <person name="Qing Z."/>
            <person name="Tang Q."/>
            <person name="Cao H."/>
            <person name="Cheng P."/>
            <person name="Zheng Y."/>
            <person name="Yuan Z."/>
            <person name="Zhou Y."/>
            <person name="Liu J."/>
            <person name="Tang Z."/>
            <person name="Zhuo Y."/>
            <person name="Zhang Y."/>
            <person name="Yu L."/>
            <person name="Huang J."/>
            <person name="Yang P."/>
            <person name="Peng Q."/>
            <person name="Zhang J."/>
            <person name="Jiang W."/>
            <person name="Zhang Z."/>
            <person name="Lin K."/>
            <person name="Ro D.K."/>
            <person name="Chen X."/>
            <person name="Xiong X."/>
            <person name="Shang Y."/>
            <person name="Huang S."/>
            <person name="Zeng J."/>
        </authorList>
    </citation>
    <scope>NUCLEOTIDE SEQUENCE [LARGE SCALE GENOMIC DNA]</scope>
    <source>
        <strain evidence="9">cv. BLH2017</strain>
        <tissue evidence="8">Root</tissue>
    </source>
</reference>
<feature type="transmembrane region" description="Helical" evidence="7">
    <location>
        <begin position="140"/>
        <end position="157"/>
    </location>
</feature>
<protein>
    <submittedName>
        <fullName evidence="8">Solute carrier family 35 member SLC35F1/F2/F6</fullName>
    </submittedName>
</protein>
<dbReference type="EMBL" id="MVGT01004040">
    <property type="protein sequence ID" value="OVA01599.1"/>
    <property type="molecule type" value="Genomic_DNA"/>
</dbReference>
<evidence type="ECO:0000256" key="6">
    <source>
        <dbReference type="ARBA" id="ARBA00023136"/>
    </source>
</evidence>
<dbReference type="PANTHER" id="PTHR23051">
    <property type="entry name" value="SOLUTE CARRIER FAMILY 35, MEMBER F5"/>
    <property type="match status" value="1"/>
</dbReference>
<feature type="transmembrane region" description="Helical" evidence="7">
    <location>
        <begin position="39"/>
        <end position="63"/>
    </location>
</feature>
<dbReference type="InterPro" id="IPR009262">
    <property type="entry name" value="SLC35_F1/F2/F6"/>
</dbReference>
<comment type="subcellular location">
    <subcellularLocation>
        <location evidence="1">Membrane</location>
        <topology evidence="1">Multi-pass membrane protein</topology>
    </subcellularLocation>
</comment>
<evidence type="ECO:0000256" key="7">
    <source>
        <dbReference type="SAM" id="Phobius"/>
    </source>
</evidence>
<dbReference type="SUPFAM" id="SSF103481">
    <property type="entry name" value="Multidrug resistance efflux transporter EmrE"/>
    <property type="match status" value="1"/>
</dbReference>
<comment type="similarity">
    <text evidence="2">Belongs to the SLC35F solute transporter family.</text>
</comment>
<feature type="transmembrane region" description="Helical" evidence="7">
    <location>
        <begin position="225"/>
        <end position="245"/>
    </location>
</feature>
<dbReference type="Gene3D" id="1.10.3730.20">
    <property type="match status" value="1"/>
</dbReference>
<evidence type="ECO:0000256" key="1">
    <source>
        <dbReference type="ARBA" id="ARBA00004141"/>
    </source>
</evidence>
<feature type="transmembrane region" description="Helical" evidence="7">
    <location>
        <begin position="265"/>
        <end position="285"/>
    </location>
</feature>
<sequence>MRSDIWRWVLGLIYIFAVASIWVAASFVVQSVIDAGASPFFITYICNSLFVVCIPVFEIVRYFEDSSWRLRFWSNNENECQLQRVRDSEEVLLHKESDLGRKFDVSDPSIESVEIVLPDEDSNKQLDAKGRWTRTRTAKISLLLCPLWFLAYLTFNLSLKYTTVTSNTILSSTSSLFAFLISLVFLGERFTWIKLISVILCMGGTIIVSLGDMESGLSATALKPLLGDILAVVSASLYASFISLIRKKISADDEQGGRVSIAQMYGFLGLFNMLIFLPVAVLLHFTKLERFHILGWKPLGLIVAKGLLDNVLGDYLWAKAVLLTTPTVATAGLAIQVPMAAVVDAIRGHAPHLMDYLGALAIMVGFAGINIQQTENENVDAVDSYNQLPISTEATPTS</sequence>
<keyword evidence="6 7" id="KW-0472">Membrane</keyword>
<feature type="transmembrane region" description="Helical" evidence="7">
    <location>
        <begin position="193"/>
        <end position="213"/>
    </location>
</feature>
<dbReference type="GO" id="GO:0022857">
    <property type="term" value="F:transmembrane transporter activity"/>
    <property type="evidence" value="ECO:0007669"/>
    <property type="project" value="InterPro"/>
</dbReference>
<evidence type="ECO:0000256" key="2">
    <source>
        <dbReference type="ARBA" id="ARBA00007863"/>
    </source>
</evidence>
<evidence type="ECO:0000256" key="3">
    <source>
        <dbReference type="ARBA" id="ARBA00022448"/>
    </source>
</evidence>
<keyword evidence="4 7" id="KW-0812">Transmembrane</keyword>
<organism evidence="8 9">
    <name type="scientific">Macleaya cordata</name>
    <name type="common">Five-seeded plume-poppy</name>
    <name type="synonym">Bocconia cordata</name>
    <dbReference type="NCBI Taxonomy" id="56857"/>
    <lineage>
        <taxon>Eukaryota</taxon>
        <taxon>Viridiplantae</taxon>
        <taxon>Streptophyta</taxon>
        <taxon>Embryophyta</taxon>
        <taxon>Tracheophyta</taxon>
        <taxon>Spermatophyta</taxon>
        <taxon>Magnoliopsida</taxon>
        <taxon>Ranunculales</taxon>
        <taxon>Papaveraceae</taxon>
        <taxon>Papaveroideae</taxon>
        <taxon>Macleaya</taxon>
    </lineage>
</organism>